<protein>
    <submittedName>
        <fullName evidence="3">Conserved hypothetical</fullName>
    </submittedName>
</protein>
<keyword evidence="1" id="KW-0175">Coiled coil</keyword>
<dbReference type="AlphaFoldDB" id="Q7U3C0"/>
<evidence type="ECO:0000313" key="4">
    <source>
        <dbReference type="Proteomes" id="UP000001422"/>
    </source>
</evidence>
<dbReference type="HOGENOM" id="CLU_171161_0_0_3"/>
<keyword evidence="4" id="KW-1185">Reference proteome</keyword>
<dbReference type="Proteomes" id="UP000001422">
    <property type="component" value="Chromosome"/>
</dbReference>
<dbReference type="RefSeq" id="WP_011129365.1">
    <property type="nucleotide sequence ID" value="NC_005070.1"/>
</dbReference>
<sequence length="122" mass="14352">MTHDANQHQAPMPRWMPQAPRSTEHQLLQQRIDELEEQIKAYEQLLDELPELFERKFQQRLQPLIDRCQLLSHQLDSSTKNSIHPALLQSEEQSGISSHNNLMRLPRLRLPKLPGFGKWRSA</sequence>
<proteinExistence type="predicted"/>
<accession>Q7U3C0</accession>
<dbReference type="EMBL" id="BX569695">
    <property type="protein sequence ID" value="CAE09027.1"/>
    <property type="molecule type" value="Genomic_DNA"/>
</dbReference>
<dbReference type="STRING" id="84588.SYNW2512"/>
<name>Q7U3C0_PARMW</name>
<gene>
    <name evidence="3" type="ordered locus">SYNW2512</name>
</gene>
<feature type="region of interest" description="Disordered" evidence="2">
    <location>
        <begin position="1"/>
        <end position="25"/>
    </location>
</feature>
<dbReference type="KEGG" id="syw:SYNW2512"/>
<reference evidence="3 4" key="1">
    <citation type="journal article" date="2003" name="Nature">
        <title>The genome of a motile marine Synechococcus.</title>
        <authorList>
            <person name="Palenik B."/>
            <person name="Brahamsha B."/>
            <person name="Larimer F."/>
            <person name="Land M."/>
            <person name="Hauser L."/>
            <person name="Chain P."/>
            <person name="Lamerdin J."/>
            <person name="Regala W."/>
            <person name="Allen E.A."/>
            <person name="McCarren J."/>
            <person name="Paulsen I."/>
            <person name="Dufresne A."/>
            <person name="Partensky F."/>
            <person name="Webb E."/>
            <person name="Waterbury J."/>
        </authorList>
    </citation>
    <scope>NUCLEOTIDE SEQUENCE [LARGE SCALE GENOMIC DNA]</scope>
    <source>
        <strain evidence="3 4">WH8102</strain>
    </source>
</reference>
<feature type="coiled-coil region" evidence="1">
    <location>
        <begin position="25"/>
        <end position="55"/>
    </location>
</feature>
<organism evidence="3 4">
    <name type="scientific">Parasynechococcus marenigrum (strain WH8102)</name>
    <dbReference type="NCBI Taxonomy" id="84588"/>
    <lineage>
        <taxon>Bacteria</taxon>
        <taxon>Bacillati</taxon>
        <taxon>Cyanobacteriota</taxon>
        <taxon>Cyanophyceae</taxon>
        <taxon>Synechococcales</taxon>
        <taxon>Prochlorococcaceae</taxon>
        <taxon>Parasynechococcus</taxon>
        <taxon>Parasynechococcus marenigrum</taxon>
    </lineage>
</organism>
<evidence type="ECO:0000313" key="3">
    <source>
        <dbReference type="EMBL" id="CAE09027.1"/>
    </source>
</evidence>
<evidence type="ECO:0000256" key="2">
    <source>
        <dbReference type="SAM" id="MobiDB-lite"/>
    </source>
</evidence>
<evidence type="ECO:0000256" key="1">
    <source>
        <dbReference type="SAM" id="Coils"/>
    </source>
</evidence>